<feature type="transmembrane region" description="Helical" evidence="1">
    <location>
        <begin position="143"/>
        <end position="167"/>
    </location>
</feature>
<comment type="caution">
    <text evidence="2">The sequence shown here is derived from an EMBL/GenBank/DDBJ whole genome shotgun (WGS) entry which is preliminary data.</text>
</comment>
<reference evidence="2 4" key="2">
    <citation type="submission" date="2020-08" db="EMBL/GenBank/DDBJ databases">
        <title>Genomic Encyclopedia of Type Strains, Phase III (KMG-III): the genomes of soil and plant-associated and newly described type strains.</title>
        <authorList>
            <person name="Whitman W."/>
        </authorList>
    </citation>
    <scope>NUCLEOTIDE SEQUENCE [LARGE SCALE GENOMIC DNA]</scope>
    <source>
        <strain evidence="2 4">CECT 8088</strain>
    </source>
</reference>
<sequence>MSGPALRRWRWVHRWSSIVCTLFLLILCLTGLPLIFDEEIDRALAPSTRPAVAASAMPLDAMVTEARRLHGGERVRIVIPHPDTASVQISTAPGADDPYDRLHQTSFAADGTLLRDGAAPADAVMGVLLQLHASLLTGLPGEIFLALIGLIFLAALVSGVVLYAPFARRLGFGEIRRTGSRRLRWLDLHNVIGIVTLAWAGVVGATGVMNGLATPLFGIWQLRDVAPVLAPYAHDAAIIPTAPLSSAITAATSTVHDSEVSFVTFPTHLYGSPDHYVVWVKGRSKLRAQMLTPVLVDARDGHVAFVARMPWYLRALELSRPLHFGNYGGPILKILWAALDVFTIAVLCSGLYLLMSHPRSRRAAGPRDSEARRLVEGEA</sequence>
<proteinExistence type="predicted"/>
<keyword evidence="1" id="KW-0472">Membrane</keyword>
<dbReference type="EMBL" id="JACHXV010000005">
    <property type="protein sequence ID" value="MBB3173786.1"/>
    <property type="molecule type" value="Genomic_DNA"/>
</dbReference>
<dbReference type="InterPro" id="IPR005625">
    <property type="entry name" value="PepSY-ass_TM"/>
</dbReference>
<dbReference type="Pfam" id="PF03929">
    <property type="entry name" value="PepSY_TM"/>
    <property type="match status" value="1"/>
</dbReference>
<dbReference type="Proteomes" id="UP000565205">
    <property type="component" value="Unassembled WGS sequence"/>
</dbReference>
<dbReference type="Proteomes" id="UP000557688">
    <property type="component" value="Unassembled WGS sequence"/>
</dbReference>
<evidence type="ECO:0000313" key="4">
    <source>
        <dbReference type="Proteomes" id="UP000557688"/>
    </source>
</evidence>
<feature type="transmembrane region" description="Helical" evidence="1">
    <location>
        <begin position="188"/>
        <end position="213"/>
    </location>
</feature>
<organism evidence="2 4">
    <name type="scientific">Endobacter medicaginis</name>
    <dbReference type="NCBI Taxonomy" id="1181271"/>
    <lineage>
        <taxon>Bacteria</taxon>
        <taxon>Pseudomonadati</taxon>
        <taxon>Pseudomonadota</taxon>
        <taxon>Alphaproteobacteria</taxon>
        <taxon>Acetobacterales</taxon>
        <taxon>Acetobacteraceae</taxon>
        <taxon>Endobacter</taxon>
    </lineage>
</organism>
<dbReference type="RefSeq" id="WP_176623036.1">
    <property type="nucleotide sequence ID" value="NZ_JABXXQ010000084.1"/>
</dbReference>
<keyword evidence="4" id="KW-1185">Reference proteome</keyword>
<feature type="transmembrane region" description="Helical" evidence="1">
    <location>
        <begin position="12"/>
        <end position="36"/>
    </location>
</feature>
<keyword evidence="1" id="KW-1133">Transmembrane helix</keyword>
<reference evidence="3 5" key="1">
    <citation type="submission" date="2020-06" db="EMBL/GenBank/DDBJ databases">
        <title>Description of novel acetic acid bacteria.</title>
        <authorList>
            <person name="Sombolestani A."/>
        </authorList>
    </citation>
    <scope>NUCLEOTIDE SEQUENCE [LARGE SCALE GENOMIC DNA]</scope>
    <source>
        <strain evidence="3 5">LMG 26838</strain>
    </source>
</reference>
<evidence type="ECO:0000313" key="5">
    <source>
        <dbReference type="Proteomes" id="UP000565205"/>
    </source>
</evidence>
<protein>
    <submittedName>
        <fullName evidence="3">PepSY domain-containing protein</fullName>
    </submittedName>
    <submittedName>
        <fullName evidence="2">Putative iron-regulated membrane protein</fullName>
    </submittedName>
</protein>
<evidence type="ECO:0000313" key="3">
    <source>
        <dbReference type="EMBL" id="NVN29927.1"/>
    </source>
</evidence>
<dbReference type="AlphaFoldDB" id="A0A839UVG7"/>
<keyword evidence="1" id="KW-0812">Transmembrane</keyword>
<evidence type="ECO:0000256" key="1">
    <source>
        <dbReference type="SAM" id="Phobius"/>
    </source>
</evidence>
<dbReference type="EMBL" id="JABXXQ010000084">
    <property type="protein sequence ID" value="NVN29927.1"/>
    <property type="molecule type" value="Genomic_DNA"/>
</dbReference>
<feature type="transmembrane region" description="Helical" evidence="1">
    <location>
        <begin position="334"/>
        <end position="354"/>
    </location>
</feature>
<gene>
    <name evidence="2" type="ORF">FHR90_001618</name>
    <name evidence="3" type="ORF">HUK83_06210</name>
</gene>
<dbReference type="PANTHER" id="PTHR34219:SF3">
    <property type="entry name" value="BLL7967 PROTEIN"/>
    <property type="match status" value="1"/>
</dbReference>
<accession>A0A839UVG7</accession>
<dbReference type="PANTHER" id="PTHR34219">
    <property type="entry name" value="IRON-REGULATED INNER MEMBRANE PROTEIN-RELATED"/>
    <property type="match status" value="1"/>
</dbReference>
<evidence type="ECO:0000313" key="2">
    <source>
        <dbReference type="EMBL" id="MBB3173786.1"/>
    </source>
</evidence>
<name>A0A839UVG7_9PROT</name>